<organism evidence="2">
    <name type="scientific">marine sediment metagenome</name>
    <dbReference type="NCBI Taxonomy" id="412755"/>
    <lineage>
        <taxon>unclassified sequences</taxon>
        <taxon>metagenomes</taxon>
        <taxon>ecological metagenomes</taxon>
    </lineage>
</organism>
<feature type="domain" description="DUF7065" evidence="1">
    <location>
        <begin position="8"/>
        <end position="47"/>
    </location>
</feature>
<name>X1SL21_9ZZZZ</name>
<dbReference type="AlphaFoldDB" id="X1SL21"/>
<dbReference type="Pfam" id="PF23213">
    <property type="entry name" value="DUF7065"/>
    <property type="match status" value="1"/>
</dbReference>
<reference evidence="2" key="1">
    <citation type="journal article" date="2014" name="Front. Microbiol.">
        <title>High frequency of phylogenetically diverse reductive dehalogenase-homologous genes in deep subseafloor sedimentary metagenomes.</title>
        <authorList>
            <person name="Kawai M."/>
            <person name="Futagami T."/>
            <person name="Toyoda A."/>
            <person name="Takaki Y."/>
            <person name="Nishi S."/>
            <person name="Hori S."/>
            <person name="Arai W."/>
            <person name="Tsubouchi T."/>
            <person name="Morono Y."/>
            <person name="Uchiyama I."/>
            <person name="Ito T."/>
            <person name="Fujiyama A."/>
            <person name="Inagaki F."/>
            <person name="Takami H."/>
        </authorList>
    </citation>
    <scope>NUCLEOTIDE SEQUENCE</scope>
    <source>
        <strain evidence="2">Expedition CK06-06</strain>
    </source>
</reference>
<dbReference type="EMBL" id="BARW01020610">
    <property type="protein sequence ID" value="GAI93648.1"/>
    <property type="molecule type" value="Genomic_DNA"/>
</dbReference>
<feature type="non-terminal residue" evidence="2">
    <location>
        <position position="54"/>
    </location>
</feature>
<sequence>MEKITHIDKLTKHPEWNESYYFVFYSKKDKLGGMSRIGFKPNKQEGMTFFLSFS</sequence>
<proteinExistence type="predicted"/>
<dbReference type="InterPro" id="IPR055493">
    <property type="entry name" value="DUF7065"/>
</dbReference>
<evidence type="ECO:0000259" key="1">
    <source>
        <dbReference type="Pfam" id="PF23213"/>
    </source>
</evidence>
<gene>
    <name evidence="2" type="ORF">S12H4_34791</name>
</gene>
<protein>
    <recommendedName>
        <fullName evidence="1">DUF7065 domain-containing protein</fullName>
    </recommendedName>
</protein>
<comment type="caution">
    <text evidence="2">The sequence shown here is derived from an EMBL/GenBank/DDBJ whole genome shotgun (WGS) entry which is preliminary data.</text>
</comment>
<evidence type="ECO:0000313" key="2">
    <source>
        <dbReference type="EMBL" id="GAI93648.1"/>
    </source>
</evidence>
<accession>X1SL21</accession>